<dbReference type="Gene3D" id="2.170.130.10">
    <property type="entry name" value="TonB-dependent receptor, plug domain"/>
    <property type="match status" value="1"/>
</dbReference>
<feature type="chain" id="PRO_5047432193" evidence="8">
    <location>
        <begin position="31"/>
        <end position="1051"/>
    </location>
</feature>
<gene>
    <name evidence="10" type="ORF">LZC94_23810</name>
</gene>
<evidence type="ECO:0000256" key="8">
    <source>
        <dbReference type="SAM" id="SignalP"/>
    </source>
</evidence>
<dbReference type="InterPro" id="IPR013784">
    <property type="entry name" value="Carb-bd-like_fold"/>
</dbReference>
<dbReference type="Pfam" id="PF25183">
    <property type="entry name" value="OMP_b-brl_4"/>
    <property type="match status" value="1"/>
</dbReference>
<sequence>MKSRFSRTFYLSTAALSASIVLVAPAPARAQQGAAVLTGKVVDAASKKGAADVVVTVTSPALQGEQIVTTDNTGTYRIPSLPPGVYTLHLDKEGYKAYQRDEIQLRADATIRLDADLLPEGLKAEEVVVVAHAPTVDVGSTTSGANINSDFTSRIPVTNPGARGGAQRTFESVAEAAPGASADRYGTSINGTTSPENSYVIDGLRTNGSRYGVNGSPLSIEFVKEVNVLSGGYLPEYGKSTGGILNVVTKSGSNEYHGSVWANWTPGALEGSRKSPFFFGTSIQTRRSLGNVYDVGFDQSGPIVQDKLWYYVGFDVSRAIYNLDRSIYRYDTGEDGSLQGASELPGTTQRFAATSTSYQLFGKLDLRINQNNKLALSFAATPTFAGGGGDFSVSPTSGQVEGTLSEFNIDGTYGRLARVRRSGAYDTILKWTTDFDNKSKSIETVLGWHHELGGNIGADGFGVGSGLGLSAVPSVTLRRNPSYHGIEEFENTPGCGRRPITAGSLAGGTQATCPVLQYRTGGPGFMDEQVLDTFAAKSVLTVLAQGLGHHVIKAGAEFELSSSWASRGSSGGRTFTESASGTRYDTGGGYGHLSSPDNGLLLDRVVTRSHSVSIGGFIQDSWSIADKVTLNIGVRYDNQFLFGTDGKLFITLPHQISPRIGLIFDPLQNGRSKLFVSYARFYESVPLNMLDRGVEPTTSKSTNLNTCNPLDVSQAQRVCHADSARRVWPAVGGKQGITNTPDRVFSTYGAGKRVVDPDLSPQSMSELSGGGEYELVKNGRIGLTYVRRWMNNVIEDMSNDESATFFVGNPGKGIASGFPEARRDYDSGTVYFAKTFADDWLAQVSYTLSWLRGNIAGLYKPDTGQLDPNSNATFDLKSILVNQSGDLPGDHRHSIKVYAAKDFKIGRTSVAQVGGSVQARSGGPTNYLGAHPIYGADEVFILGRGAGERLPWNANVGTHLGYGWRFENGMSLSFTVDIFNLLNFQGSLSTDERYTRNEVYAVTNGTRSDLPGNVRQVAGGTLDPKSVNPNFGNANAYQEPRQFRFGVRGSF</sequence>
<keyword evidence="4 7" id="KW-0812">Transmembrane</keyword>
<dbReference type="InterPro" id="IPR037066">
    <property type="entry name" value="Plug_dom_sf"/>
</dbReference>
<keyword evidence="3 7" id="KW-1134">Transmembrane beta strand</keyword>
<dbReference type="InterPro" id="IPR036942">
    <property type="entry name" value="Beta-barrel_TonB_sf"/>
</dbReference>
<evidence type="ECO:0000256" key="1">
    <source>
        <dbReference type="ARBA" id="ARBA00004571"/>
    </source>
</evidence>
<accession>A0ABZ2LNY7</accession>
<dbReference type="Gene3D" id="2.60.40.1120">
    <property type="entry name" value="Carboxypeptidase-like, regulatory domain"/>
    <property type="match status" value="1"/>
</dbReference>
<keyword evidence="10" id="KW-0675">Receptor</keyword>
<feature type="domain" description="TonB-dependent transporter Oar-like beta-barrel" evidence="9">
    <location>
        <begin position="248"/>
        <end position="640"/>
    </location>
</feature>
<organism evidence="10 11">
    <name type="scientific">Pendulispora albinea</name>
    <dbReference type="NCBI Taxonomy" id="2741071"/>
    <lineage>
        <taxon>Bacteria</taxon>
        <taxon>Pseudomonadati</taxon>
        <taxon>Myxococcota</taxon>
        <taxon>Myxococcia</taxon>
        <taxon>Myxococcales</taxon>
        <taxon>Sorangiineae</taxon>
        <taxon>Pendulisporaceae</taxon>
        <taxon>Pendulispora</taxon>
    </lineage>
</organism>
<feature type="signal peptide" evidence="8">
    <location>
        <begin position="1"/>
        <end position="30"/>
    </location>
</feature>
<keyword evidence="6 7" id="KW-0998">Cell outer membrane</keyword>
<dbReference type="PROSITE" id="PS52016">
    <property type="entry name" value="TONB_DEPENDENT_REC_3"/>
    <property type="match status" value="1"/>
</dbReference>
<dbReference type="SUPFAM" id="SSF49452">
    <property type="entry name" value="Starch-binding domain-like"/>
    <property type="match status" value="1"/>
</dbReference>
<evidence type="ECO:0000256" key="7">
    <source>
        <dbReference type="PROSITE-ProRule" id="PRU01360"/>
    </source>
</evidence>
<comment type="subcellular location">
    <subcellularLocation>
        <location evidence="1 7">Cell outer membrane</location>
        <topology evidence="1 7">Multi-pass membrane protein</topology>
    </subcellularLocation>
</comment>
<proteinExistence type="inferred from homology"/>
<evidence type="ECO:0000256" key="4">
    <source>
        <dbReference type="ARBA" id="ARBA00022692"/>
    </source>
</evidence>
<dbReference type="EMBL" id="CP089984">
    <property type="protein sequence ID" value="WXB10901.1"/>
    <property type="molecule type" value="Genomic_DNA"/>
</dbReference>
<evidence type="ECO:0000256" key="3">
    <source>
        <dbReference type="ARBA" id="ARBA00022452"/>
    </source>
</evidence>
<evidence type="ECO:0000256" key="5">
    <source>
        <dbReference type="ARBA" id="ARBA00023136"/>
    </source>
</evidence>
<reference evidence="10 11" key="1">
    <citation type="submission" date="2021-12" db="EMBL/GenBank/DDBJ databases">
        <title>Discovery of the Pendulisporaceae a myxobacterial family with distinct sporulation behavior and unique specialized metabolism.</title>
        <authorList>
            <person name="Garcia R."/>
            <person name="Popoff A."/>
            <person name="Bader C.D."/>
            <person name="Loehr J."/>
            <person name="Walesch S."/>
            <person name="Walt C."/>
            <person name="Boldt J."/>
            <person name="Bunk B."/>
            <person name="Haeckl F.J.F.P.J."/>
            <person name="Gunesch A.P."/>
            <person name="Birkelbach J."/>
            <person name="Nuebel U."/>
            <person name="Pietschmann T."/>
            <person name="Bach T."/>
            <person name="Mueller R."/>
        </authorList>
    </citation>
    <scope>NUCLEOTIDE SEQUENCE [LARGE SCALE GENOMIC DNA]</scope>
    <source>
        <strain evidence="10 11">MSr11954</strain>
    </source>
</reference>
<evidence type="ECO:0000256" key="6">
    <source>
        <dbReference type="ARBA" id="ARBA00023237"/>
    </source>
</evidence>
<evidence type="ECO:0000259" key="9">
    <source>
        <dbReference type="Pfam" id="PF25183"/>
    </source>
</evidence>
<dbReference type="Gene3D" id="2.40.170.20">
    <property type="entry name" value="TonB-dependent receptor, beta-barrel domain"/>
    <property type="match status" value="1"/>
</dbReference>
<dbReference type="RefSeq" id="WP_394820518.1">
    <property type="nucleotide sequence ID" value="NZ_CP089984.1"/>
</dbReference>
<dbReference type="Pfam" id="PF13620">
    <property type="entry name" value="CarboxypepD_reg"/>
    <property type="match status" value="1"/>
</dbReference>
<keyword evidence="5 7" id="KW-0472">Membrane</keyword>
<protein>
    <submittedName>
        <fullName evidence="10">TonB-dependent receptor</fullName>
    </submittedName>
</protein>
<name>A0ABZ2LNY7_9BACT</name>
<keyword evidence="11" id="KW-1185">Reference proteome</keyword>
<dbReference type="SUPFAM" id="SSF56935">
    <property type="entry name" value="Porins"/>
    <property type="match status" value="1"/>
</dbReference>
<dbReference type="InterPro" id="IPR039426">
    <property type="entry name" value="TonB-dep_rcpt-like"/>
</dbReference>
<comment type="similarity">
    <text evidence="7">Belongs to the TonB-dependent receptor family.</text>
</comment>
<dbReference type="PANTHER" id="PTHR30069">
    <property type="entry name" value="TONB-DEPENDENT OUTER MEMBRANE RECEPTOR"/>
    <property type="match status" value="1"/>
</dbReference>
<evidence type="ECO:0000313" key="10">
    <source>
        <dbReference type="EMBL" id="WXB10901.1"/>
    </source>
</evidence>
<dbReference type="PANTHER" id="PTHR30069:SF46">
    <property type="entry name" value="OAR PROTEIN"/>
    <property type="match status" value="1"/>
</dbReference>
<dbReference type="InterPro" id="IPR057601">
    <property type="entry name" value="Oar-like_b-barrel"/>
</dbReference>
<dbReference type="Proteomes" id="UP001370348">
    <property type="component" value="Chromosome"/>
</dbReference>
<keyword evidence="8" id="KW-0732">Signal</keyword>
<evidence type="ECO:0000256" key="2">
    <source>
        <dbReference type="ARBA" id="ARBA00022448"/>
    </source>
</evidence>
<keyword evidence="2 7" id="KW-0813">Transport</keyword>
<evidence type="ECO:0000313" key="11">
    <source>
        <dbReference type="Proteomes" id="UP001370348"/>
    </source>
</evidence>